<dbReference type="EMBL" id="FOVO01000014">
    <property type="protein sequence ID" value="SFN66522.1"/>
    <property type="molecule type" value="Genomic_DNA"/>
</dbReference>
<protein>
    <submittedName>
        <fullName evidence="1">Uncharacterized protein</fullName>
    </submittedName>
</protein>
<dbReference type="AlphaFoldDB" id="A0A1I5AVT5"/>
<dbReference type="STRING" id="53341.SAMN05421579_11437"/>
<sequence>MTIVPKSESTAVSEQIIYKMSKRFSSWSSVNNYTDEQTNREIKYFTDSKVVTVEKSIKLASISAKTTDNSY</sequence>
<name>A0A1I5AVT5_9GAMM</name>
<organism evidence="1 2">
    <name type="scientific">Xenorhabdus japonica</name>
    <dbReference type="NCBI Taxonomy" id="53341"/>
    <lineage>
        <taxon>Bacteria</taxon>
        <taxon>Pseudomonadati</taxon>
        <taxon>Pseudomonadota</taxon>
        <taxon>Gammaproteobacteria</taxon>
        <taxon>Enterobacterales</taxon>
        <taxon>Morganellaceae</taxon>
        <taxon>Xenorhabdus</taxon>
    </lineage>
</organism>
<accession>A0A1I5AVT5</accession>
<proteinExistence type="predicted"/>
<evidence type="ECO:0000313" key="2">
    <source>
        <dbReference type="Proteomes" id="UP000199011"/>
    </source>
</evidence>
<reference evidence="2" key="1">
    <citation type="submission" date="2016-10" db="EMBL/GenBank/DDBJ databases">
        <authorList>
            <person name="Varghese N."/>
            <person name="Submissions S."/>
        </authorList>
    </citation>
    <scope>NUCLEOTIDE SEQUENCE [LARGE SCALE GENOMIC DNA]</scope>
    <source>
        <strain evidence="2">DSM 16522</strain>
    </source>
</reference>
<gene>
    <name evidence="1" type="ORF">SAMN05421579_11437</name>
</gene>
<dbReference type="Proteomes" id="UP000199011">
    <property type="component" value="Unassembled WGS sequence"/>
</dbReference>
<evidence type="ECO:0000313" key="1">
    <source>
        <dbReference type="EMBL" id="SFN66522.1"/>
    </source>
</evidence>
<keyword evidence="2" id="KW-1185">Reference proteome</keyword>